<feature type="compositionally biased region" description="Basic residues" evidence="1">
    <location>
        <begin position="191"/>
        <end position="201"/>
    </location>
</feature>
<protein>
    <submittedName>
        <fullName evidence="2">Uncharacterized protein</fullName>
    </submittedName>
</protein>
<feature type="compositionally biased region" description="Low complexity" evidence="1">
    <location>
        <begin position="1"/>
        <end position="24"/>
    </location>
</feature>
<evidence type="ECO:0000313" key="2">
    <source>
        <dbReference type="EMBL" id="KAJ7368966.1"/>
    </source>
</evidence>
<evidence type="ECO:0000313" key="3">
    <source>
        <dbReference type="Proteomes" id="UP001218218"/>
    </source>
</evidence>
<evidence type="ECO:0000256" key="1">
    <source>
        <dbReference type="SAM" id="MobiDB-lite"/>
    </source>
</evidence>
<feature type="compositionally biased region" description="Basic residues" evidence="1">
    <location>
        <begin position="35"/>
        <end position="50"/>
    </location>
</feature>
<comment type="caution">
    <text evidence="2">The sequence shown here is derived from an EMBL/GenBank/DDBJ whole genome shotgun (WGS) entry which is preliminary data.</text>
</comment>
<feature type="region of interest" description="Disordered" evidence="1">
    <location>
        <begin position="126"/>
        <end position="201"/>
    </location>
</feature>
<gene>
    <name evidence="2" type="ORF">DFH08DRAFT_832768</name>
</gene>
<feature type="region of interest" description="Disordered" evidence="1">
    <location>
        <begin position="1"/>
        <end position="113"/>
    </location>
</feature>
<name>A0AAD7F7C3_9AGAR</name>
<sequence length="201" mass="21711">MPPALRSSAPSTPRASTRTTTPATDSEPAALTPRKSPHCKTCGRPRKGHPLRSCDADPPIKSPIVAPSPRSNNLVEALEAMNLEDRDRKEKRERRKSAQQQRPKSFPSLPSISTFTGELLDSLMVPGVLDDDESDHGGDDSKKREAVIRWREKSGVPSGTGTSQKLVEHSGASPSSLDSSPDRTAEESTPTKKRNRGAVGK</sequence>
<accession>A0AAD7F7C3</accession>
<organism evidence="2 3">
    <name type="scientific">Mycena albidolilacea</name>
    <dbReference type="NCBI Taxonomy" id="1033008"/>
    <lineage>
        <taxon>Eukaryota</taxon>
        <taxon>Fungi</taxon>
        <taxon>Dikarya</taxon>
        <taxon>Basidiomycota</taxon>
        <taxon>Agaricomycotina</taxon>
        <taxon>Agaricomycetes</taxon>
        <taxon>Agaricomycetidae</taxon>
        <taxon>Agaricales</taxon>
        <taxon>Marasmiineae</taxon>
        <taxon>Mycenaceae</taxon>
        <taxon>Mycena</taxon>
    </lineage>
</organism>
<feature type="compositionally biased region" description="Basic and acidic residues" evidence="1">
    <location>
        <begin position="135"/>
        <end position="154"/>
    </location>
</feature>
<dbReference type="AlphaFoldDB" id="A0AAD7F7C3"/>
<feature type="compositionally biased region" description="Basic and acidic residues" evidence="1">
    <location>
        <begin position="180"/>
        <end position="190"/>
    </location>
</feature>
<dbReference type="Proteomes" id="UP001218218">
    <property type="component" value="Unassembled WGS sequence"/>
</dbReference>
<proteinExistence type="predicted"/>
<keyword evidence="3" id="KW-1185">Reference proteome</keyword>
<reference evidence="2" key="1">
    <citation type="submission" date="2023-03" db="EMBL/GenBank/DDBJ databases">
        <title>Massive genome expansion in bonnet fungi (Mycena s.s.) driven by repeated elements and novel gene families across ecological guilds.</title>
        <authorList>
            <consortium name="Lawrence Berkeley National Laboratory"/>
            <person name="Harder C.B."/>
            <person name="Miyauchi S."/>
            <person name="Viragh M."/>
            <person name="Kuo A."/>
            <person name="Thoen E."/>
            <person name="Andreopoulos B."/>
            <person name="Lu D."/>
            <person name="Skrede I."/>
            <person name="Drula E."/>
            <person name="Henrissat B."/>
            <person name="Morin E."/>
            <person name="Kohler A."/>
            <person name="Barry K."/>
            <person name="LaButti K."/>
            <person name="Morin E."/>
            <person name="Salamov A."/>
            <person name="Lipzen A."/>
            <person name="Mereny Z."/>
            <person name="Hegedus B."/>
            <person name="Baldrian P."/>
            <person name="Stursova M."/>
            <person name="Weitz H."/>
            <person name="Taylor A."/>
            <person name="Grigoriev I.V."/>
            <person name="Nagy L.G."/>
            <person name="Martin F."/>
            <person name="Kauserud H."/>
        </authorList>
    </citation>
    <scope>NUCLEOTIDE SEQUENCE</scope>
    <source>
        <strain evidence="2">CBHHK002</strain>
    </source>
</reference>
<dbReference type="EMBL" id="JARIHO010000001">
    <property type="protein sequence ID" value="KAJ7368966.1"/>
    <property type="molecule type" value="Genomic_DNA"/>
</dbReference>
<feature type="compositionally biased region" description="Polar residues" evidence="1">
    <location>
        <begin position="98"/>
        <end position="113"/>
    </location>
</feature>